<organism evidence="1 2">
    <name type="scientific">Entomophthora muscae</name>
    <dbReference type="NCBI Taxonomy" id="34485"/>
    <lineage>
        <taxon>Eukaryota</taxon>
        <taxon>Fungi</taxon>
        <taxon>Fungi incertae sedis</taxon>
        <taxon>Zoopagomycota</taxon>
        <taxon>Entomophthoromycotina</taxon>
        <taxon>Entomophthoromycetes</taxon>
        <taxon>Entomophthorales</taxon>
        <taxon>Entomophthoraceae</taxon>
        <taxon>Entomophthora</taxon>
    </lineage>
</organism>
<keyword evidence="2" id="KW-1185">Reference proteome</keyword>
<reference evidence="1" key="1">
    <citation type="submission" date="2022-04" db="EMBL/GenBank/DDBJ databases">
        <title>Genome of the entomopathogenic fungus Entomophthora muscae.</title>
        <authorList>
            <person name="Elya C."/>
            <person name="Lovett B.R."/>
            <person name="Lee E."/>
            <person name="Macias A.M."/>
            <person name="Hajek A.E."/>
            <person name="De Bivort B.L."/>
            <person name="Kasson M.T."/>
            <person name="De Fine Licht H.H."/>
            <person name="Stajich J.E."/>
        </authorList>
    </citation>
    <scope>NUCLEOTIDE SEQUENCE</scope>
    <source>
        <strain evidence="1">Berkeley</strain>
    </source>
</reference>
<evidence type="ECO:0000313" key="1">
    <source>
        <dbReference type="EMBL" id="KAJ9085495.1"/>
    </source>
</evidence>
<gene>
    <name evidence="1" type="ORF">DSO57_1013324</name>
</gene>
<protein>
    <submittedName>
        <fullName evidence="1">Uncharacterized protein</fullName>
    </submittedName>
</protein>
<proteinExistence type="predicted"/>
<name>A0ACC2UEK7_9FUNG</name>
<accession>A0ACC2UEK7</accession>
<sequence length="178" mass="19984">MFPPGSAPVTLVKPPCAFDLEFFYPYHLDLPPGYPRFSILPIMEEIPLTPPCPRIQQVGVCLHHSIRPGHFTVPHNGSWRPLATVVNYLVRIAPIVYMTFQTHPTSPEGVQPDSGSSLLNSGTDCTLFNIKFLNKFKLATNVRDDITNEEETMHVNSETVTLEEQIRKGAAEDYVQVH</sequence>
<comment type="caution">
    <text evidence="1">The sequence shown here is derived from an EMBL/GenBank/DDBJ whole genome shotgun (WGS) entry which is preliminary data.</text>
</comment>
<dbReference type="EMBL" id="QTSX02000759">
    <property type="protein sequence ID" value="KAJ9085495.1"/>
    <property type="molecule type" value="Genomic_DNA"/>
</dbReference>
<dbReference type="Proteomes" id="UP001165960">
    <property type="component" value="Unassembled WGS sequence"/>
</dbReference>
<evidence type="ECO:0000313" key="2">
    <source>
        <dbReference type="Proteomes" id="UP001165960"/>
    </source>
</evidence>